<keyword evidence="2" id="KW-1185">Reference proteome</keyword>
<name>A0A7W9EF92_9SPHN</name>
<sequence>MPKIAILVPDPDHTAYAPMLPIQRGILTAALALDGIVPDFVPWTSGADLARYDLVLPLLVWGYHDAPALWRAKLDDWEAANIRMANPPAMLRWNGEKTYLLDFADRGAPVVPSVFAEAATPALLDEARAVFGDIALIAKPTISAGAHGVIPVQPGNPLPESALGGPTLIQPMLPAISSEGEYSLFYFGGAFSHAVLKVPQSGDFRVQIQYGGRNVATEAPPAALAAAQSVLALIGAPPLYARVDLVADGAGGYLLMELELIEPQLFFELAPDRGLAFARAVRRAAAPNAAR</sequence>
<dbReference type="RefSeq" id="WP_221240455.1">
    <property type="nucleotide sequence ID" value="NZ_JACIJC010000003.1"/>
</dbReference>
<dbReference type="AlphaFoldDB" id="A0A7W9EF92"/>
<dbReference type="GO" id="GO:0016874">
    <property type="term" value="F:ligase activity"/>
    <property type="evidence" value="ECO:0007669"/>
    <property type="project" value="UniProtKB-KW"/>
</dbReference>
<evidence type="ECO:0000313" key="2">
    <source>
        <dbReference type="Proteomes" id="UP000549617"/>
    </source>
</evidence>
<proteinExistence type="predicted"/>
<protein>
    <submittedName>
        <fullName evidence="1">Glutathione synthase/RimK-type ligase-like ATP-grasp enzyme</fullName>
    </submittedName>
</protein>
<dbReference type="PANTHER" id="PTHR39217">
    <property type="match status" value="1"/>
</dbReference>
<dbReference type="SUPFAM" id="SSF56059">
    <property type="entry name" value="Glutathione synthetase ATP-binding domain-like"/>
    <property type="match status" value="1"/>
</dbReference>
<dbReference type="EMBL" id="JACIJC010000003">
    <property type="protein sequence ID" value="MBB5685820.1"/>
    <property type="molecule type" value="Genomic_DNA"/>
</dbReference>
<gene>
    <name evidence="1" type="ORF">FHS49_001836</name>
</gene>
<organism evidence="1 2">
    <name type="scientific">Sphingobium boeckii</name>
    <dbReference type="NCBI Taxonomy" id="1082345"/>
    <lineage>
        <taxon>Bacteria</taxon>
        <taxon>Pseudomonadati</taxon>
        <taxon>Pseudomonadota</taxon>
        <taxon>Alphaproteobacteria</taxon>
        <taxon>Sphingomonadales</taxon>
        <taxon>Sphingomonadaceae</taxon>
        <taxon>Sphingobium</taxon>
    </lineage>
</organism>
<reference evidence="1 2" key="1">
    <citation type="submission" date="2020-08" db="EMBL/GenBank/DDBJ databases">
        <title>Genomic Encyclopedia of Type Strains, Phase IV (KMG-IV): sequencing the most valuable type-strain genomes for metagenomic binning, comparative biology and taxonomic classification.</title>
        <authorList>
            <person name="Goeker M."/>
        </authorList>
    </citation>
    <scope>NUCLEOTIDE SEQUENCE [LARGE SCALE GENOMIC DNA]</scope>
    <source>
        <strain evidence="1 2">DSM 25079</strain>
    </source>
</reference>
<dbReference type="Gene3D" id="3.30.470.20">
    <property type="entry name" value="ATP-grasp fold, B domain"/>
    <property type="match status" value="1"/>
</dbReference>
<dbReference type="PANTHER" id="PTHR39217:SF1">
    <property type="entry name" value="GLUTATHIONE SYNTHETASE"/>
    <property type="match status" value="1"/>
</dbReference>
<comment type="caution">
    <text evidence="1">The sequence shown here is derived from an EMBL/GenBank/DDBJ whole genome shotgun (WGS) entry which is preliminary data.</text>
</comment>
<accession>A0A7W9EF92</accession>
<keyword evidence="1" id="KW-0436">Ligase</keyword>
<evidence type="ECO:0000313" key="1">
    <source>
        <dbReference type="EMBL" id="MBB5685820.1"/>
    </source>
</evidence>
<dbReference type="Proteomes" id="UP000549617">
    <property type="component" value="Unassembled WGS sequence"/>
</dbReference>
<dbReference type="InterPro" id="IPR053191">
    <property type="entry name" value="DcsG_Biosynth_Enzyme"/>
</dbReference>